<evidence type="ECO:0000256" key="2">
    <source>
        <dbReference type="SAM" id="MobiDB-lite"/>
    </source>
</evidence>
<evidence type="ECO:0000313" key="5">
    <source>
        <dbReference type="EMBL" id="PWR10003.1"/>
    </source>
</evidence>
<dbReference type="InterPro" id="IPR004176">
    <property type="entry name" value="Clp_R_N"/>
</dbReference>
<feature type="domain" description="Clp R" evidence="4">
    <location>
        <begin position="1"/>
        <end position="150"/>
    </location>
</feature>
<dbReference type="Gene3D" id="1.10.1780.10">
    <property type="entry name" value="Clp, N-terminal domain"/>
    <property type="match status" value="1"/>
</dbReference>
<evidence type="ECO:0000256" key="3">
    <source>
        <dbReference type="SAM" id="Phobius"/>
    </source>
</evidence>
<dbReference type="Proteomes" id="UP000246050">
    <property type="component" value="Unassembled WGS sequence"/>
</dbReference>
<reference evidence="5 6" key="1">
    <citation type="submission" date="2018-05" db="EMBL/GenBank/DDBJ databases">
        <title>Micromonosporas from Atacama Desert.</title>
        <authorList>
            <person name="Carro L."/>
            <person name="Golinska P."/>
            <person name="Klenk H.-P."/>
            <person name="Goodfellow M."/>
        </authorList>
    </citation>
    <scope>NUCLEOTIDE SEQUENCE [LARGE SCALE GENOMIC DNA]</scope>
    <source>
        <strain evidence="5 6">4G51</strain>
    </source>
</reference>
<organism evidence="5 6">
    <name type="scientific">Micromonospora sicca</name>
    <dbReference type="NCBI Taxonomy" id="2202420"/>
    <lineage>
        <taxon>Bacteria</taxon>
        <taxon>Bacillati</taxon>
        <taxon>Actinomycetota</taxon>
        <taxon>Actinomycetes</taxon>
        <taxon>Micromonosporales</taxon>
        <taxon>Micromonosporaceae</taxon>
        <taxon>Micromonospora</taxon>
    </lineage>
</organism>
<feature type="region of interest" description="Disordered" evidence="2">
    <location>
        <begin position="47"/>
        <end position="82"/>
    </location>
</feature>
<protein>
    <recommendedName>
        <fullName evidence="4">Clp R domain-containing protein</fullName>
    </recommendedName>
</protein>
<feature type="transmembrane region" description="Helical" evidence="3">
    <location>
        <begin position="185"/>
        <end position="204"/>
    </location>
</feature>
<dbReference type="SUPFAM" id="SSF81923">
    <property type="entry name" value="Double Clp-N motif"/>
    <property type="match status" value="1"/>
</dbReference>
<feature type="compositionally biased region" description="Low complexity" evidence="2">
    <location>
        <begin position="60"/>
        <end position="69"/>
    </location>
</feature>
<comment type="caution">
    <text evidence="5">The sequence shown here is derived from an EMBL/GenBank/DDBJ whole genome shotgun (WGS) entry which is preliminary data.</text>
</comment>
<keyword evidence="3" id="KW-1133">Transmembrane helix</keyword>
<gene>
    <name evidence="5" type="ORF">DKT69_29855</name>
</gene>
<evidence type="ECO:0000259" key="4">
    <source>
        <dbReference type="PROSITE" id="PS51903"/>
    </source>
</evidence>
<evidence type="ECO:0000313" key="6">
    <source>
        <dbReference type="Proteomes" id="UP000246050"/>
    </source>
</evidence>
<evidence type="ECO:0000256" key="1">
    <source>
        <dbReference type="PROSITE-ProRule" id="PRU01251"/>
    </source>
</evidence>
<dbReference type="InterPro" id="IPR036628">
    <property type="entry name" value="Clp_N_dom_sf"/>
</dbReference>
<keyword evidence="3" id="KW-0812">Transmembrane</keyword>
<dbReference type="PROSITE" id="PS51903">
    <property type="entry name" value="CLP_R"/>
    <property type="match status" value="1"/>
</dbReference>
<keyword evidence="1" id="KW-0677">Repeat</keyword>
<dbReference type="EMBL" id="QGKS01000373">
    <property type="protein sequence ID" value="PWR10003.1"/>
    <property type="molecule type" value="Genomic_DNA"/>
</dbReference>
<keyword evidence="3" id="KW-0472">Membrane</keyword>
<sequence>MFERMTTDARAVIARIPRLALAADRREMTLWDLAAALPAASGNTAALWHAPTAGPPPAAEPLAAEPRTPGTVPPTSVSGAAPGLRFDREARAVLEQARLVALEERAEHIGTEHLLAALLRTGPPDVVAWLAARRATAEAVDALLARLRGGPGVERLPAEPSRADRRNWRRATVRVHGGQRIPHPLATVAVVLTVMLVLFVLCAWGP</sequence>
<accession>A0A317DB13</accession>
<proteinExistence type="predicted"/>
<dbReference type="AlphaFoldDB" id="A0A317DB13"/>
<name>A0A317DB13_9ACTN</name>